<reference evidence="1" key="1">
    <citation type="journal article" date="2023" name="Mol. Ecol. Resour.">
        <title>Chromosome-level genome assembly of a triploid poplar Populus alba 'Berolinensis'.</title>
        <authorList>
            <person name="Chen S."/>
            <person name="Yu Y."/>
            <person name="Wang X."/>
            <person name="Wang S."/>
            <person name="Zhang T."/>
            <person name="Zhou Y."/>
            <person name="He R."/>
            <person name="Meng N."/>
            <person name="Wang Y."/>
            <person name="Liu W."/>
            <person name="Liu Z."/>
            <person name="Liu J."/>
            <person name="Guo Q."/>
            <person name="Huang H."/>
            <person name="Sederoff R.R."/>
            <person name="Wang G."/>
            <person name="Qu G."/>
            <person name="Chen S."/>
        </authorList>
    </citation>
    <scope>NUCLEOTIDE SEQUENCE</scope>
    <source>
        <strain evidence="1">SC-2020</strain>
    </source>
</reference>
<accession>A0AAD6LNC3</accession>
<name>A0AAD6LNC3_9ROSI</name>
<evidence type="ECO:0000313" key="1">
    <source>
        <dbReference type="EMBL" id="KAJ6970200.1"/>
    </source>
</evidence>
<proteinExistence type="predicted"/>
<comment type="caution">
    <text evidence="1">The sequence shown here is derived from an EMBL/GenBank/DDBJ whole genome shotgun (WGS) entry which is preliminary data.</text>
</comment>
<dbReference type="EMBL" id="JAQIZT010000015">
    <property type="protein sequence ID" value="KAJ6970200.1"/>
    <property type="molecule type" value="Genomic_DNA"/>
</dbReference>
<dbReference type="AlphaFoldDB" id="A0AAD6LNC3"/>
<keyword evidence="2" id="KW-1185">Reference proteome</keyword>
<organism evidence="1 2">
    <name type="scientific">Populus alba x Populus x berolinensis</name>
    <dbReference type="NCBI Taxonomy" id="444605"/>
    <lineage>
        <taxon>Eukaryota</taxon>
        <taxon>Viridiplantae</taxon>
        <taxon>Streptophyta</taxon>
        <taxon>Embryophyta</taxon>
        <taxon>Tracheophyta</taxon>
        <taxon>Spermatophyta</taxon>
        <taxon>Magnoliopsida</taxon>
        <taxon>eudicotyledons</taxon>
        <taxon>Gunneridae</taxon>
        <taxon>Pentapetalae</taxon>
        <taxon>rosids</taxon>
        <taxon>fabids</taxon>
        <taxon>Malpighiales</taxon>
        <taxon>Salicaceae</taxon>
        <taxon>Saliceae</taxon>
        <taxon>Populus</taxon>
    </lineage>
</organism>
<evidence type="ECO:0000313" key="2">
    <source>
        <dbReference type="Proteomes" id="UP001164929"/>
    </source>
</evidence>
<dbReference type="Proteomes" id="UP001164929">
    <property type="component" value="Chromosome 15"/>
</dbReference>
<sequence>MSTEVATSETRSLSPQAIKDQSLLTPSKLPDLETMRKLFRCRLKPFVTSSHQIRDPINRLYFI</sequence>
<gene>
    <name evidence="1" type="ORF">NC653_034701</name>
</gene>
<protein>
    <submittedName>
        <fullName evidence="1">Uncharacterized protein</fullName>
    </submittedName>
</protein>